<dbReference type="EMBL" id="CACRYJ010000034">
    <property type="protein sequence ID" value="VZO37472.1"/>
    <property type="molecule type" value="Genomic_DNA"/>
</dbReference>
<name>A0A7M4DK79_9MICO</name>
<gene>
    <name evidence="2" type="primary">lipO_9</name>
    <name evidence="2" type="ORF">HALOF300_02542</name>
</gene>
<reference evidence="2 3" key="1">
    <citation type="submission" date="2019-11" db="EMBL/GenBank/DDBJ databases">
        <authorList>
            <person name="Criscuolo A."/>
        </authorList>
    </citation>
    <scope>NUCLEOTIDE SEQUENCE [LARGE SCALE GENOMIC DNA]</scope>
    <source>
        <strain evidence="2">CIP111667</strain>
    </source>
</reference>
<evidence type="ECO:0000313" key="3">
    <source>
        <dbReference type="Proteomes" id="UP000419743"/>
    </source>
</evidence>
<dbReference type="InterPro" id="IPR006059">
    <property type="entry name" value="SBP"/>
</dbReference>
<dbReference type="InterPro" id="IPR006311">
    <property type="entry name" value="TAT_signal"/>
</dbReference>
<dbReference type="Proteomes" id="UP000419743">
    <property type="component" value="Unassembled WGS sequence"/>
</dbReference>
<dbReference type="AlphaFoldDB" id="A0A7M4DK79"/>
<dbReference type="RefSeq" id="WP_197522523.1">
    <property type="nucleotide sequence ID" value="NZ_CACRYJ010000034.1"/>
</dbReference>
<protein>
    <submittedName>
        <fullName evidence="2">Lipoprotein LipO</fullName>
    </submittedName>
</protein>
<dbReference type="PROSITE" id="PS51318">
    <property type="entry name" value="TAT"/>
    <property type="match status" value="1"/>
</dbReference>
<dbReference type="SUPFAM" id="SSF53850">
    <property type="entry name" value="Periplasmic binding protein-like II"/>
    <property type="match status" value="1"/>
</dbReference>
<accession>A0A7M4DK79</accession>
<keyword evidence="1" id="KW-0732">Signal</keyword>
<keyword evidence="2" id="KW-0449">Lipoprotein</keyword>
<feature type="signal peptide" evidence="1">
    <location>
        <begin position="1"/>
        <end position="23"/>
    </location>
</feature>
<evidence type="ECO:0000256" key="1">
    <source>
        <dbReference type="SAM" id="SignalP"/>
    </source>
</evidence>
<sequence length="553" mass="59586">MNPQGSMSSAFSRRTFLSTAALAGSGVLLAGCAPAGGSGTAPTSSGAAAAAELPTFIAATVPPPDLPASPGGVEPGYFTFPTDLTVSVPEPPGSGEPLRAMVITYSPPAPGSQYIAAVNEALNAPIDFEFVPDAEYETRFATASAGDDLPELIQLPVWANLPRLGEFLEATCVDLTDHLSGDNVATYPNLAALPTMSWRNARINGRIWGVPKANNPFPRATFYRKDIIDGRGVELPTNADEFLAFCQEFTDPSKGEYAISGSNTGAYGPFPLFLVKGMFHVPTLWRLDETVLTYYIETEEFAEALAYTRKLWEAGVYHPDSPTMTGPQSKDLFSSGRSMIIEDGNGAWKPYLQLGLEQKPDLQIGAIVPFGHDGGEGSSWLDPGSFSFVAITNTASERVEEMLGIINYTAAPFGTVEEQLLAFGVEGTHFDHTDAGPVPNDLGKKEVYNSYRFLSASSGYLFFAGQEEKYTKPYHAWQTEIEKIAVADPTHGHYSETWASKKASLNQLILDDVIAMVLGRKELSALDDLRATWASQGGDDVRQEFEQSIEAGE</sequence>
<proteinExistence type="predicted"/>
<feature type="chain" id="PRO_5038407784" evidence="1">
    <location>
        <begin position="24"/>
        <end position="553"/>
    </location>
</feature>
<dbReference type="Gene3D" id="3.40.190.10">
    <property type="entry name" value="Periplasmic binding protein-like II"/>
    <property type="match status" value="2"/>
</dbReference>
<evidence type="ECO:0000313" key="2">
    <source>
        <dbReference type="EMBL" id="VZO37472.1"/>
    </source>
</evidence>
<organism evidence="2 3">
    <name type="scientific">Occultella aeris</name>
    <dbReference type="NCBI Taxonomy" id="2761496"/>
    <lineage>
        <taxon>Bacteria</taxon>
        <taxon>Bacillati</taxon>
        <taxon>Actinomycetota</taxon>
        <taxon>Actinomycetes</taxon>
        <taxon>Micrococcales</taxon>
        <taxon>Ruaniaceae</taxon>
        <taxon>Occultella</taxon>
    </lineage>
</organism>
<comment type="caution">
    <text evidence="2">The sequence shown here is derived from an EMBL/GenBank/DDBJ whole genome shotgun (WGS) entry which is preliminary data.</text>
</comment>
<dbReference type="Pfam" id="PF01547">
    <property type="entry name" value="SBP_bac_1"/>
    <property type="match status" value="1"/>
</dbReference>
<keyword evidence="3" id="KW-1185">Reference proteome</keyword>